<dbReference type="WBParaSite" id="L893_g2265.t1">
    <property type="protein sequence ID" value="L893_g2265.t1"/>
    <property type="gene ID" value="L893_g2265"/>
</dbReference>
<dbReference type="Proteomes" id="UP000095287">
    <property type="component" value="Unplaced"/>
</dbReference>
<keyword evidence="1" id="KW-1185">Reference proteome</keyword>
<evidence type="ECO:0000313" key="2">
    <source>
        <dbReference type="WBParaSite" id="L893_g2265.t1"/>
    </source>
</evidence>
<dbReference type="AlphaFoldDB" id="A0A1I7Z4C1"/>
<accession>A0A1I7Z4C1</accession>
<name>A0A1I7Z4C1_9BILA</name>
<organism evidence="1 2">
    <name type="scientific">Steinernema glaseri</name>
    <dbReference type="NCBI Taxonomy" id="37863"/>
    <lineage>
        <taxon>Eukaryota</taxon>
        <taxon>Metazoa</taxon>
        <taxon>Ecdysozoa</taxon>
        <taxon>Nematoda</taxon>
        <taxon>Chromadorea</taxon>
        <taxon>Rhabditida</taxon>
        <taxon>Tylenchina</taxon>
        <taxon>Panagrolaimomorpha</taxon>
        <taxon>Strongyloidoidea</taxon>
        <taxon>Steinernematidae</taxon>
        <taxon>Steinernema</taxon>
    </lineage>
</organism>
<proteinExistence type="predicted"/>
<sequence>MDRVPVTFCRDVTDSLSFFCNVTANRLSGTWNMAGSLYASNVKLLCATIGKHRGEWFYRFDDNGVTLEELLKLPRRCVVFHVVYVCCSPVRGMRRCSKKYIEERLVPFICVRTRVSTGLFVVIRNDVTLAVMKMFRAPYTFGRLSVSYCGPGSEEFLLSHLENNDHIRKLEFYNAWPHRTVLEEQLVKHLRYGIIEILTLHPIVIDDKFNFRVTFAMLKALFDVWASSENSRNLCLSGSGGRPTGVTVQDIISMPVPTNVERTLEDLITTYRVLWTKQNGCTLHFEIFCVTNQVTITSRKP</sequence>
<protein>
    <submittedName>
        <fullName evidence="2">F-box domain-containing protein</fullName>
    </submittedName>
</protein>
<reference evidence="2" key="1">
    <citation type="submission" date="2016-11" db="UniProtKB">
        <authorList>
            <consortium name="WormBaseParasite"/>
        </authorList>
    </citation>
    <scope>IDENTIFICATION</scope>
</reference>
<evidence type="ECO:0000313" key="1">
    <source>
        <dbReference type="Proteomes" id="UP000095287"/>
    </source>
</evidence>